<feature type="region of interest" description="Disordered" evidence="1">
    <location>
        <begin position="96"/>
        <end position="119"/>
    </location>
</feature>
<evidence type="ECO:0000256" key="1">
    <source>
        <dbReference type="SAM" id="MobiDB-lite"/>
    </source>
</evidence>
<feature type="compositionally biased region" description="Polar residues" evidence="1">
    <location>
        <begin position="107"/>
        <end position="119"/>
    </location>
</feature>
<proteinExistence type="predicted"/>
<feature type="region of interest" description="Disordered" evidence="1">
    <location>
        <begin position="7"/>
        <end position="33"/>
    </location>
</feature>
<feature type="compositionally biased region" description="Basic residues" evidence="1">
    <location>
        <begin position="12"/>
        <end position="28"/>
    </location>
</feature>
<keyword evidence="3" id="KW-1185">Reference proteome</keyword>
<protein>
    <submittedName>
        <fullName evidence="2">Uncharacterized protein</fullName>
    </submittedName>
</protein>
<accession>A0A9X0CWB4</accession>
<organism evidence="2 3">
    <name type="scientific">Desmophyllum pertusum</name>
    <dbReference type="NCBI Taxonomy" id="174260"/>
    <lineage>
        <taxon>Eukaryota</taxon>
        <taxon>Metazoa</taxon>
        <taxon>Cnidaria</taxon>
        <taxon>Anthozoa</taxon>
        <taxon>Hexacorallia</taxon>
        <taxon>Scleractinia</taxon>
        <taxon>Caryophylliina</taxon>
        <taxon>Caryophylliidae</taxon>
        <taxon>Desmophyllum</taxon>
    </lineage>
</organism>
<evidence type="ECO:0000313" key="2">
    <source>
        <dbReference type="EMBL" id="KAJ7376738.1"/>
    </source>
</evidence>
<dbReference type="EMBL" id="MU826391">
    <property type="protein sequence ID" value="KAJ7376738.1"/>
    <property type="molecule type" value="Genomic_DNA"/>
</dbReference>
<dbReference type="OrthoDB" id="5953554at2759"/>
<gene>
    <name evidence="2" type="ORF">OS493_032793</name>
</gene>
<dbReference type="AlphaFoldDB" id="A0A9X0CWB4"/>
<sequence length="350" mass="39097">MAAWIKLNEKVRAKRTKKDPPKDHRRRPKGEELTVQRLSAEVAGKAQKYTRVGPREFVPFDEDEEMTIGNIKNGGDGDTNTSMIRKRKINVDTQSSMSTDFLPPQPKTRSSPSKLMQPKQQLPACTNMLKLGKINNETATKIVKIFKFDMERLSWSKVATTVELYEERGPIGTGGFRKAFKATSKHAEFIATTHVSGRVVHNFVNMRIVQIHAPLRMNLGLIQLNTAPLVPSGEEKDALVLHVTPTRAIMAPPIRLTKMEIVQSHAVHLRKHPGLIQLNTAPSVPSREEKDALVLHVTPTRAVNVTINSSSNSNSSRLNKTSELSNEQIKEILAANNCPLVTYDEETDSF</sequence>
<evidence type="ECO:0000313" key="3">
    <source>
        <dbReference type="Proteomes" id="UP001163046"/>
    </source>
</evidence>
<dbReference type="Proteomes" id="UP001163046">
    <property type="component" value="Unassembled WGS sequence"/>
</dbReference>
<comment type="caution">
    <text evidence="2">The sequence shown here is derived from an EMBL/GenBank/DDBJ whole genome shotgun (WGS) entry which is preliminary data.</text>
</comment>
<name>A0A9X0CWB4_9CNID</name>
<reference evidence="2" key="1">
    <citation type="submission" date="2023-01" db="EMBL/GenBank/DDBJ databases">
        <title>Genome assembly of the deep-sea coral Lophelia pertusa.</title>
        <authorList>
            <person name="Herrera S."/>
            <person name="Cordes E."/>
        </authorList>
    </citation>
    <scope>NUCLEOTIDE SEQUENCE</scope>
    <source>
        <strain evidence="2">USNM1676648</strain>
        <tissue evidence="2">Polyp</tissue>
    </source>
</reference>